<evidence type="ECO:0000313" key="1">
    <source>
        <dbReference type="EMBL" id="XBS71271.1"/>
    </source>
</evidence>
<dbReference type="InterPro" id="IPR008772">
    <property type="entry name" value="Phosphonate_metab_PhnH"/>
</dbReference>
<dbReference type="InterPro" id="IPR038058">
    <property type="entry name" value="PhnH-like_sp"/>
</dbReference>
<keyword evidence="1" id="KW-0456">Lyase</keyword>
<dbReference type="PIRSF" id="PIRSF020680">
    <property type="entry name" value="PhnH"/>
    <property type="match status" value="1"/>
</dbReference>
<proteinExistence type="predicted"/>
<name>A0AAU7QG16_9GAMM</name>
<dbReference type="GO" id="GO:0016829">
    <property type="term" value="F:lyase activity"/>
    <property type="evidence" value="ECO:0007669"/>
    <property type="project" value="UniProtKB-KW"/>
</dbReference>
<accession>A0AAU7QG16</accession>
<dbReference type="Pfam" id="PF05845">
    <property type="entry name" value="PhnH"/>
    <property type="match status" value="1"/>
</dbReference>
<dbReference type="SUPFAM" id="SSF159709">
    <property type="entry name" value="PhnH-like"/>
    <property type="match status" value="1"/>
</dbReference>
<gene>
    <name evidence="1" type="primary">phnH</name>
    <name evidence="1" type="ORF">ABK905_10170</name>
</gene>
<dbReference type="AlphaFoldDB" id="A0AAU7QG16"/>
<protein>
    <submittedName>
        <fullName evidence="1">Phosphonate C-P lyase system protein PhnH</fullName>
    </submittedName>
</protein>
<dbReference type="GO" id="GO:0019634">
    <property type="term" value="P:organic phosphonate metabolic process"/>
    <property type="evidence" value="ECO:0007669"/>
    <property type="project" value="InterPro"/>
</dbReference>
<sequence>MALLVGFTHPVSQAQRAFRLILKALSEPGYPVALEDCPRWEAVSPAAAGVLLTLADGDTPVYLAPPLSSDSVQATLRFHTGAPLTPALGKAAFALFDERLTAADLQALPCGDETSPESGATVLVQVASLDKGEPLRLRGPGIKERRDIAPTLPAALQDYLLTPSRRFPLGLDFLILCENRLLAIPRTTHVEAHSCMSQ</sequence>
<dbReference type="Gene3D" id="3.40.50.11310">
    <property type="entry name" value="Bacterial phosphonate metabolism protein PhnH"/>
    <property type="match status" value="1"/>
</dbReference>
<dbReference type="EMBL" id="CP157947">
    <property type="protein sequence ID" value="XBS71271.1"/>
    <property type="molecule type" value="Genomic_DNA"/>
</dbReference>
<reference evidence="1" key="1">
    <citation type="submission" date="2024-06" db="EMBL/GenBank/DDBJ databases">
        <authorList>
            <person name="Coelho C."/>
            <person name="Bento M."/>
            <person name="Garcia E."/>
            <person name="Camelo A."/>
            <person name="Brandao I."/>
            <person name="Espirito Santo C."/>
            <person name="Trovao J."/>
            <person name="Verissimo A."/>
            <person name="Costa J."/>
            <person name="Tiago I."/>
        </authorList>
    </citation>
    <scope>NUCLEOTIDE SEQUENCE</scope>
    <source>
        <strain evidence="1">KWT182</strain>
    </source>
</reference>
<dbReference type="NCBIfam" id="TIGR03292">
    <property type="entry name" value="PhnH_redo"/>
    <property type="match status" value="1"/>
</dbReference>
<organism evidence="1">
    <name type="scientific">Acerihabitans sp. KWT182</name>
    <dbReference type="NCBI Taxonomy" id="3157919"/>
    <lineage>
        <taxon>Bacteria</taxon>
        <taxon>Pseudomonadati</taxon>
        <taxon>Pseudomonadota</taxon>
        <taxon>Gammaproteobacteria</taxon>
        <taxon>Enterobacterales</taxon>
        <taxon>Pectobacteriaceae</taxon>
        <taxon>Acerihabitans</taxon>
    </lineage>
</organism>